<evidence type="ECO:0000256" key="1">
    <source>
        <dbReference type="SAM" id="Phobius"/>
    </source>
</evidence>
<reference evidence="2 3" key="1">
    <citation type="journal article" date="2008" name="BMC Genomics">
        <title>Complete genome of Phenylobacterium zucineum - a novel facultative intracellular bacterium isolated from human erythroleukemia cell line K562.</title>
        <authorList>
            <person name="Luo Y."/>
            <person name="Xu X."/>
            <person name="Ding Z."/>
            <person name="Liu Z."/>
            <person name="Zhang B."/>
            <person name="Yan Z."/>
            <person name="Sun J."/>
            <person name="Hu S."/>
            <person name="Hu X."/>
        </authorList>
    </citation>
    <scope>NUCLEOTIDE SEQUENCE [LARGE SCALE GENOMIC DNA]</scope>
    <source>
        <strain evidence="2 3">HLK1</strain>
    </source>
</reference>
<accession>B4RAT5</accession>
<dbReference type="KEGG" id="pzu:PHZ_c3274"/>
<dbReference type="RefSeq" id="WP_012523821.1">
    <property type="nucleotide sequence ID" value="NC_011144.1"/>
</dbReference>
<dbReference type="OrthoDB" id="7193018at2"/>
<feature type="transmembrane region" description="Helical" evidence="1">
    <location>
        <begin position="117"/>
        <end position="135"/>
    </location>
</feature>
<sequence>MFHTFYTQYSLLAVIGACAVFAVWKGGWPERVGAGVNLIIALCMEIAQRNLAGDSLATAALAIDGVLALSFLALAVRFAKVWLGLAMLLQAAQFSLHAYYYVMERALDTPFAVVNNLVSWGVIFCIVGGVAGHWLNKTRRRRAATA</sequence>
<gene>
    <name evidence="2" type="ordered locus">PHZ_c3274</name>
</gene>
<keyword evidence="1" id="KW-0812">Transmembrane</keyword>
<dbReference type="EMBL" id="CP000747">
    <property type="protein sequence ID" value="ACG79683.1"/>
    <property type="molecule type" value="Genomic_DNA"/>
</dbReference>
<dbReference type="Proteomes" id="UP000001868">
    <property type="component" value="Chromosome"/>
</dbReference>
<dbReference type="AlphaFoldDB" id="B4RAT5"/>
<name>B4RAT5_PHEZH</name>
<evidence type="ECO:0000313" key="3">
    <source>
        <dbReference type="Proteomes" id="UP000001868"/>
    </source>
</evidence>
<organism evidence="2 3">
    <name type="scientific">Phenylobacterium zucineum (strain HLK1)</name>
    <dbReference type="NCBI Taxonomy" id="450851"/>
    <lineage>
        <taxon>Bacteria</taxon>
        <taxon>Pseudomonadati</taxon>
        <taxon>Pseudomonadota</taxon>
        <taxon>Alphaproteobacteria</taxon>
        <taxon>Caulobacterales</taxon>
        <taxon>Caulobacteraceae</taxon>
        <taxon>Phenylobacterium</taxon>
    </lineage>
</organism>
<evidence type="ECO:0000313" key="2">
    <source>
        <dbReference type="EMBL" id="ACG79683.1"/>
    </source>
</evidence>
<proteinExistence type="predicted"/>
<keyword evidence="3" id="KW-1185">Reference proteome</keyword>
<feature type="transmembrane region" description="Helical" evidence="1">
    <location>
        <begin position="6"/>
        <end position="24"/>
    </location>
</feature>
<dbReference type="HOGENOM" id="CLU_1851525_0_0_5"/>
<keyword evidence="1" id="KW-0472">Membrane</keyword>
<feature type="transmembrane region" description="Helical" evidence="1">
    <location>
        <begin position="81"/>
        <end position="102"/>
    </location>
</feature>
<dbReference type="eggNOG" id="ENOG502ZX2Z">
    <property type="taxonomic scope" value="Bacteria"/>
</dbReference>
<dbReference type="STRING" id="450851.PHZ_c3274"/>
<keyword evidence="1" id="KW-1133">Transmembrane helix</keyword>
<protein>
    <submittedName>
        <fullName evidence="2">Uncharacterized protein</fullName>
    </submittedName>
</protein>
<feature type="transmembrane region" description="Helical" evidence="1">
    <location>
        <begin position="55"/>
        <end position="74"/>
    </location>
</feature>